<dbReference type="InterPro" id="IPR036514">
    <property type="entry name" value="SGNH_hydro_sf"/>
</dbReference>
<dbReference type="Pfam" id="PF13472">
    <property type="entry name" value="Lipase_GDSL_2"/>
    <property type="match status" value="1"/>
</dbReference>
<dbReference type="EMBL" id="CP069370">
    <property type="protein sequence ID" value="QYZ68675.1"/>
    <property type="molecule type" value="Genomic_DNA"/>
</dbReference>
<dbReference type="Proteomes" id="UP000826300">
    <property type="component" value="Chromosome"/>
</dbReference>
<dbReference type="Gene3D" id="3.40.50.1110">
    <property type="entry name" value="SGNH hydrolase"/>
    <property type="match status" value="1"/>
</dbReference>
<gene>
    <name evidence="2" type="ORF">JO391_12950</name>
</gene>
<dbReference type="RefSeq" id="WP_220660898.1">
    <property type="nucleotide sequence ID" value="NZ_CP069370.1"/>
</dbReference>
<dbReference type="KEGG" id="nsm:JO391_12950"/>
<reference evidence="2" key="1">
    <citation type="submission" date="2021-02" db="EMBL/GenBank/DDBJ databases">
        <title>Rhodobacter shimadae sp. nov., an aerobic anoxygenic phototrophic bacterium isolated from a hot spring.</title>
        <authorList>
            <person name="Muramatsu S."/>
            <person name="Haruta S."/>
            <person name="Hirose S."/>
            <person name="Hanada S."/>
        </authorList>
    </citation>
    <scope>NUCLEOTIDE SEQUENCE</scope>
    <source>
        <strain evidence="2">N10</strain>
    </source>
</reference>
<feature type="domain" description="SGNH hydrolase-type esterase" evidence="1">
    <location>
        <begin position="6"/>
        <end position="198"/>
    </location>
</feature>
<protein>
    <submittedName>
        <fullName evidence="2">Lipolytic enzyme, G-D-S-L</fullName>
    </submittedName>
</protein>
<dbReference type="InterPro" id="IPR013830">
    <property type="entry name" value="SGNH_hydro"/>
</dbReference>
<organism evidence="2 3">
    <name type="scientific">Neotabrizicola shimadae</name>
    <dbReference type="NCBI Taxonomy" id="2807096"/>
    <lineage>
        <taxon>Bacteria</taxon>
        <taxon>Pseudomonadati</taxon>
        <taxon>Pseudomonadota</taxon>
        <taxon>Alphaproteobacteria</taxon>
        <taxon>Rhodobacterales</taxon>
        <taxon>Paracoccaceae</taxon>
        <taxon>Neotabrizicola</taxon>
    </lineage>
</organism>
<proteinExistence type="predicted"/>
<dbReference type="AlphaFoldDB" id="A0A8G0ZSI8"/>
<dbReference type="GO" id="GO:0016788">
    <property type="term" value="F:hydrolase activity, acting on ester bonds"/>
    <property type="evidence" value="ECO:0007669"/>
    <property type="project" value="UniProtKB-ARBA"/>
</dbReference>
<evidence type="ECO:0000313" key="2">
    <source>
        <dbReference type="EMBL" id="QYZ68675.1"/>
    </source>
</evidence>
<name>A0A8G0ZSI8_9RHOB</name>
<dbReference type="SUPFAM" id="SSF52266">
    <property type="entry name" value="SGNH hydrolase"/>
    <property type="match status" value="1"/>
</dbReference>
<evidence type="ECO:0000259" key="1">
    <source>
        <dbReference type="Pfam" id="PF13472"/>
    </source>
</evidence>
<accession>A0A8G0ZSI8</accession>
<sequence>MPNLMCFGDSNTHGTPPIVTRGVYARFDTATRWTCVAARALGPAWHLAEEGLPGRTAQYDDPVMGAHMNGRTGLRIALESHGPLDVMTLMLGTNDVKTRFATTPEMVAAGIAGLLDVAQSMEMQARHSGFKILLICPPPVVETGPIKVEFWGGAARSQALAPLLADLAQSRGVGFLDAGRVIEVSPVDGVHFDEAAHAKLGAAVAEAVAAL</sequence>
<keyword evidence="3" id="KW-1185">Reference proteome</keyword>
<evidence type="ECO:0000313" key="3">
    <source>
        <dbReference type="Proteomes" id="UP000826300"/>
    </source>
</evidence>